<dbReference type="GO" id="GO:0005886">
    <property type="term" value="C:plasma membrane"/>
    <property type="evidence" value="ECO:0007669"/>
    <property type="project" value="UniProtKB-SubCell"/>
</dbReference>
<feature type="transmembrane region" description="Helical" evidence="7">
    <location>
        <begin position="110"/>
        <end position="130"/>
    </location>
</feature>
<evidence type="ECO:0000256" key="5">
    <source>
        <dbReference type="ARBA" id="ARBA00022989"/>
    </source>
</evidence>
<feature type="transmembrane region" description="Helical" evidence="7">
    <location>
        <begin position="202"/>
        <end position="219"/>
    </location>
</feature>
<dbReference type="AlphaFoldDB" id="A0A075GIX0"/>
<evidence type="ECO:0000256" key="4">
    <source>
        <dbReference type="ARBA" id="ARBA00022692"/>
    </source>
</evidence>
<feature type="domain" description="Major facilitator superfamily (MFS) profile" evidence="8">
    <location>
        <begin position="13"/>
        <end position="501"/>
    </location>
</feature>
<feature type="transmembrane region" description="Helical" evidence="7">
    <location>
        <begin position="51"/>
        <end position="71"/>
    </location>
</feature>
<feature type="transmembrane region" description="Helical" evidence="7">
    <location>
        <begin position="78"/>
        <end position="98"/>
    </location>
</feature>
<protein>
    <submittedName>
        <fullName evidence="9">Drug resistance transporter, EmrB/QacA subfamily</fullName>
    </submittedName>
</protein>
<feature type="transmembrane region" description="Helical" evidence="7">
    <location>
        <begin position="268"/>
        <end position="291"/>
    </location>
</feature>
<keyword evidence="6 7" id="KW-0472">Membrane</keyword>
<feature type="transmembrane region" description="Helical" evidence="7">
    <location>
        <begin position="333"/>
        <end position="351"/>
    </location>
</feature>
<feature type="transmembrane region" description="Helical" evidence="7">
    <location>
        <begin position="357"/>
        <end position="376"/>
    </location>
</feature>
<accession>A0A075GIX0</accession>
<dbReference type="Pfam" id="PF07690">
    <property type="entry name" value="MFS_1"/>
    <property type="match status" value="1"/>
</dbReference>
<comment type="subcellular location">
    <subcellularLocation>
        <location evidence="1">Cell membrane</location>
        <topology evidence="1">Multi-pass membrane protein</topology>
    </subcellularLocation>
</comment>
<organism evidence="9">
    <name type="scientific">uncultured marine group II/III euryarchaeote KM3_150_B07</name>
    <dbReference type="NCBI Taxonomy" id="1457892"/>
    <lineage>
        <taxon>Archaea</taxon>
        <taxon>Methanobacteriati</taxon>
        <taxon>Methanobacteriota</taxon>
        <taxon>environmental samples</taxon>
    </lineage>
</organism>
<dbReference type="InterPro" id="IPR011701">
    <property type="entry name" value="MFS"/>
</dbReference>
<dbReference type="InterPro" id="IPR036259">
    <property type="entry name" value="MFS_trans_sf"/>
</dbReference>
<reference evidence="9" key="1">
    <citation type="journal article" date="2014" name="Genome Biol. Evol.">
        <title>Pangenome evidence for extensive interdomain horizontal transfer affecting lineage core and shell genes in uncultured planktonic thaumarchaeota and euryarchaeota.</title>
        <authorList>
            <person name="Deschamps P."/>
            <person name="Zivanovic Y."/>
            <person name="Moreira D."/>
            <person name="Rodriguez-Valera F."/>
            <person name="Lopez-Garcia P."/>
        </authorList>
    </citation>
    <scope>NUCLEOTIDE SEQUENCE</scope>
</reference>
<keyword evidence="4 7" id="KW-0812">Transmembrane</keyword>
<dbReference type="InterPro" id="IPR004638">
    <property type="entry name" value="EmrB-like"/>
</dbReference>
<keyword evidence="3" id="KW-1003">Cell membrane</keyword>
<dbReference type="PANTHER" id="PTHR42718:SF42">
    <property type="entry name" value="EXPORT PROTEIN"/>
    <property type="match status" value="1"/>
</dbReference>
<dbReference type="SUPFAM" id="SSF103473">
    <property type="entry name" value="MFS general substrate transporter"/>
    <property type="match status" value="1"/>
</dbReference>
<dbReference type="CDD" id="cd17321">
    <property type="entry name" value="MFS_MMR_MDR_like"/>
    <property type="match status" value="1"/>
</dbReference>
<proteinExistence type="predicted"/>
<keyword evidence="5 7" id="KW-1133">Transmembrane helix</keyword>
<evidence type="ECO:0000256" key="7">
    <source>
        <dbReference type="SAM" id="Phobius"/>
    </source>
</evidence>
<dbReference type="GO" id="GO:0022857">
    <property type="term" value="F:transmembrane transporter activity"/>
    <property type="evidence" value="ECO:0007669"/>
    <property type="project" value="InterPro"/>
</dbReference>
<dbReference type="InterPro" id="IPR020846">
    <property type="entry name" value="MFS_dom"/>
</dbReference>
<feature type="transmembrane region" description="Helical" evidence="7">
    <location>
        <begin position="12"/>
        <end position="31"/>
    </location>
</feature>
<dbReference type="PANTHER" id="PTHR42718">
    <property type="entry name" value="MAJOR FACILITATOR SUPERFAMILY MULTIDRUG TRANSPORTER MFSC"/>
    <property type="match status" value="1"/>
</dbReference>
<evidence type="ECO:0000256" key="1">
    <source>
        <dbReference type="ARBA" id="ARBA00004651"/>
    </source>
</evidence>
<feature type="transmembrane region" description="Helical" evidence="7">
    <location>
        <begin position="172"/>
        <end position="190"/>
    </location>
</feature>
<sequence length="512" mass="54336">MDAQKVYERRWKILAVMSLSLVITLLNNVTVNVALPELSKDLGADNTELQWIMDAYVVVFGGTLLVMGAFGDRFGRKPALLAGLAVVGLVSALTALYATTSDHVIGARAVMGLGAALVMPATLSIIVVVFPPEERAKAVGVWVGMAGIGAPIGLLVGGWVVENYDWRGVFWINPPIIALAMVMCIALVPNSRDEKETPMDPVGAALSVGALGSILYAIIEGPSLGWNSDEVLGFGALGVILTFLFVRWERRVEHPMLPIEFFRDRGFALGLVAISLAFFVMFSFMFTQMLHFQLVRGHTAFEAALRFLPLPLGLMPMAANSDRLCEKFGSNNVVAAGLTLVGAAMLIFTTVEVGTDYVVLALIFLLIGMGMGLTMAPSTTMVMDSIPHDKAGVGSATNDASREVGGAFGIAIVGSVLNEIYQSKLVVPGGLEEHSGIVSESFPAAMRIGGELLAQGNALGLELIENARWAFVEGMTDAAVAPAIVALVNAILVKRYMPRNPEQAGDASLPTS</sequence>
<feature type="transmembrane region" description="Helical" evidence="7">
    <location>
        <begin position="231"/>
        <end position="248"/>
    </location>
</feature>
<evidence type="ECO:0000313" key="9">
    <source>
        <dbReference type="EMBL" id="AIF01897.1"/>
    </source>
</evidence>
<evidence type="ECO:0000256" key="3">
    <source>
        <dbReference type="ARBA" id="ARBA00022475"/>
    </source>
</evidence>
<dbReference type="EMBL" id="KF900633">
    <property type="protein sequence ID" value="AIF01897.1"/>
    <property type="molecule type" value="Genomic_DNA"/>
</dbReference>
<dbReference type="PROSITE" id="PS50850">
    <property type="entry name" value="MFS"/>
    <property type="match status" value="1"/>
</dbReference>
<evidence type="ECO:0000259" key="8">
    <source>
        <dbReference type="PROSITE" id="PS50850"/>
    </source>
</evidence>
<name>A0A075GIX0_9EURY</name>
<evidence type="ECO:0000256" key="6">
    <source>
        <dbReference type="ARBA" id="ARBA00023136"/>
    </source>
</evidence>
<evidence type="ECO:0000256" key="2">
    <source>
        <dbReference type="ARBA" id="ARBA00022448"/>
    </source>
</evidence>
<keyword evidence="2" id="KW-0813">Transport</keyword>
<dbReference type="Gene3D" id="1.20.1720.10">
    <property type="entry name" value="Multidrug resistance protein D"/>
    <property type="match status" value="1"/>
</dbReference>
<dbReference type="Gene3D" id="1.20.1250.20">
    <property type="entry name" value="MFS general substrate transporter like domains"/>
    <property type="match status" value="1"/>
</dbReference>
<feature type="transmembrane region" description="Helical" evidence="7">
    <location>
        <begin position="139"/>
        <end position="160"/>
    </location>
</feature>
<dbReference type="NCBIfam" id="TIGR00711">
    <property type="entry name" value="efflux_EmrB"/>
    <property type="match status" value="1"/>
</dbReference>
<dbReference type="PRINTS" id="PR01036">
    <property type="entry name" value="TCRTETB"/>
</dbReference>